<feature type="transmembrane region" description="Helical" evidence="7">
    <location>
        <begin position="60"/>
        <end position="81"/>
    </location>
</feature>
<dbReference type="InterPro" id="IPR051393">
    <property type="entry name" value="ABC_transporter_permease"/>
</dbReference>
<evidence type="ECO:0000256" key="3">
    <source>
        <dbReference type="ARBA" id="ARBA00022475"/>
    </source>
</evidence>
<keyword evidence="3" id="KW-1003">Cell membrane</keyword>
<gene>
    <name evidence="9" type="ORF">GCM10023322_10240</name>
</gene>
<dbReference type="RefSeq" id="WP_345626538.1">
    <property type="nucleotide sequence ID" value="NZ_BAABJQ010000002.1"/>
</dbReference>
<keyword evidence="4 7" id="KW-0812">Transmembrane</keyword>
<dbReference type="CDD" id="cd06261">
    <property type="entry name" value="TM_PBP2"/>
    <property type="match status" value="1"/>
</dbReference>
<evidence type="ECO:0000313" key="10">
    <source>
        <dbReference type="Proteomes" id="UP001501570"/>
    </source>
</evidence>
<dbReference type="Proteomes" id="UP001501570">
    <property type="component" value="Unassembled WGS sequence"/>
</dbReference>
<keyword evidence="2 7" id="KW-0813">Transport</keyword>
<feature type="transmembrane region" description="Helical" evidence="7">
    <location>
        <begin position="93"/>
        <end position="113"/>
    </location>
</feature>
<dbReference type="PANTHER" id="PTHR30193:SF37">
    <property type="entry name" value="INNER MEMBRANE ABC TRANSPORTER PERMEASE PROTEIN YCJO"/>
    <property type="match status" value="1"/>
</dbReference>
<feature type="domain" description="ABC transmembrane type-1" evidence="8">
    <location>
        <begin position="56"/>
        <end position="267"/>
    </location>
</feature>
<dbReference type="SUPFAM" id="SSF161098">
    <property type="entry name" value="MetI-like"/>
    <property type="match status" value="1"/>
</dbReference>
<accession>A0ABP9RLI1</accession>
<feature type="transmembrane region" description="Helical" evidence="7">
    <location>
        <begin position="186"/>
        <end position="211"/>
    </location>
</feature>
<feature type="transmembrane region" description="Helical" evidence="7">
    <location>
        <begin position="140"/>
        <end position="165"/>
    </location>
</feature>
<evidence type="ECO:0000256" key="6">
    <source>
        <dbReference type="ARBA" id="ARBA00023136"/>
    </source>
</evidence>
<keyword evidence="5 7" id="KW-1133">Transmembrane helix</keyword>
<organism evidence="9 10">
    <name type="scientific">Rugosimonospora acidiphila</name>
    <dbReference type="NCBI Taxonomy" id="556531"/>
    <lineage>
        <taxon>Bacteria</taxon>
        <taxon>Bacillati</taxon>
        <taxon>Actinomycetota</taxon>
        <taxon>Actinomycetes</taxon>
        <taxon>Micromonosporales</taxon>
        <taxon>Micromonosporaceae</taxon>
        <taxon>Rugosimonospora</taxon>
    </lineage>
</organism>
<dbReference type="InterPro" id="IPR035906">
    <property type="entry name" value="MetI-like_sf"/>
</dbReference>
<protein>
    <submittedName>
        <fullName evidence="9">Sugar ABC transporter permease</fullName>
    </submittedName>
</protein>
<evidence type="ECO:0000259" key="8">
    <source>
        <dbReference type="PROSITE" id="PS50928"/>
    </source>
</evidence>
<reference evidence="10" key="1">
    <citation type="journal article" date="2019" name="Int. J. Syst. Evol. Microbiol.">
        <title>The Global Catalogue of Microorganisms (GCM) 10K type strain sequencing project: providing services to taxonomists for standard genome sequencing and annotation.</title>
        <authorList>
            <consortium name="The Broad Institute Genomics Platform"/>
            <consortium name="The Broad Institute Genome Sequencing Center for Infectious Disease"/>
            <person name="Wu L."/>
            <person name="Ma J."/>
        </authorList>
    </citation>
    <scope>NUCLEOTIDE SEQUENCE [LARGE SCALE GENOMIC DNA]</scope>
    <source>
        <strain evidence="10">JCM 18304</strain>
    </source>
</reference>
<comment type="similarity">
    <text evidence="7">Belongs to the binding-protein-dependent transport system permease family.</text>
</comment>
<dbReference type="Gene3D" id="1.10.3720.10">
    <property type="entry name" value="MetI-like"/>
    <property type="match status" value="1"/>
</dbReference>
<dbReference type="InterPro" id="IPR000515">
    <property type="entry name" value="MetI-like"/>
</dbReference>
<comment type="caution">
    <text evidence="9">The sequence shown here is derived from an EMBL/GenBank/DDBJ whole genome shotgun (WGS) entry which is preliminary data.</text>
</comment>
<feature type="transmembrane region" description="Helical" evidence="7">
    <location>
        <begin position="248"/>
        <end position="270"/>
    </location>
</feature>
<dbReference type="PANTHER" id="PTHR30193">
    <property type="entry name" value="ABC TRANSPORTER PERMEASE PROTEIN"/>
    <property type="match status" value="1"/>
</dbReference>
<evidence type="ECO:0000256" key="7">
    <source>
        <dbReference type="RuleBase" id="RU363032"/>
    </source>
</evidence>
<dbReference type="Pfam" id="PF00528">
    <property type="entry name" value="BPD_transp_1"/>
    <property type="match status" value="1"/>
</dbReference>
<sequence>MLTPQLLGFAAFGLVPILQTMWLSLQQINPYTGDSRYVGIANYRRFATDPGMPEVLRTTGIYVAGITVLGLSLALALAVLVNHRLPGIQVFRTIFFLPALVTLAAWTLVWRFVLQPQGLLDQISGAVGLGSPDWLNTKGLALASVIVLQVLKGVGINMVILLAALQAVPTDLKEAAYVEGASRRRIFWHVTLPSISPQVFMVGVLLLVGSFQVFEQILLLTGGGPGRSTTVLSYYVYQQAFQYSDQGYASALATILFLLIMLLTAIVWLSRRRLVFYESK</sequence>
<comment type="subcellular location">
    <subcellularLocation>
        <location evidence="1 7">Cell membrane</location>
        <topology evidence="1 7">Multi-pass membrane protein</topology>
    </subcellularLocation>
</comment>
<keyword evidence="10" id="KW-1185">Reference proteome</keyword>
<evidence type="ECO:0000256" key="2">
    <source>
        <dbReference type="ARBA" id="ARBA00022448"/>
    </source>
</evidence>
<dbReference type="EMBL" id="BAABJQ010000002">
    <property type="protein sequence ID" value="GAA5179651.1"/>
    <property type="molecule type" value="Genomic_DNA"/>
</dbReference>
<evidence type="ECO:0000313" key="9">
    <source>
        <dbReference type="EMBL" id="GAA5179651.1"/>
    </source>
</evidence>
<proteinExistence type="inferred from homology"/>
<evidence type="ECO:0000256" key="4">
    <source>
        <dbReference type="ARBA" id="ARBA00022692"/>
    </source>
</evidence>
<evidence type="ECO:0000256" key="5">
    <source>
        <dbReference type="ARBA" id="ARBA00022989"/>
    </source>
</evidence>
<dbReference type="PROSITE" id="PS50928">
    <property type="entry name" value="ABC_TM1"/>
    <property type="match status" value="1"/>
</dbReference>
<evidence type="ECO:0000256" key="1">
    <source>
        <dbReference type="ARBA" id="ARBA00004651"/>
    </source>
</evidence>
<name>A0ABP9RLI1_9ACTN</name>
<keyword evidence="6 7" id="KW-0472">Membrane</keyword>